<organism evidence="1 2">
    <name type="scientific">Bacillus taeanensis</name>
    <dbReference type="NCBI Taxonomy" id="273032"/>
    <lineage>
        <taxon>Bacteria</taxon>
        <taxon>Bacillati</taxon>
        <taxon>Bacillota</taxon>
        <taxon>Bacilli</taxon>
        <taxon>Bacillales</taxon>
        <taxon>Bacillaceae</taxon>
        <taxon>Bacillus</taxon>
    </lineage>
</organism>
<name>A0A366XVL0_9BACI</name>
<evidence type="ECO:0000313" key="2">
    <source>
        <dbReference type="Proteomes" id="UP000253314"/>
    </source>
</evidence>
<dbReference type="AlphaFoldDB" id="A0A366XVL0"/>
<reference evidence="1 2" key="1">
    <citation type="submission" date="2018-07" db="EMBL/GenBank/DDBJ databases">
        <title>Lottiidibacillus patelloidae gen. nov., sp. nov., isolated from the intestinal tract of a marine limpet and the reclassification of B. taeanensis BH030017T, B. algicola KMM 3737T and B. hwajinpoensis SW-72T as genus Lottiidibacillus.</title>
        <authorList>
            <person name="Liu R."/>
            <person name="Huang Z."/>
        </authorList>
    </citation>
    <scope>NUCLEOTIDE SEQUENCE [LARGE SCALE GENOMIC DNA]</scope>
    <source>
        <strain evidence="1 2">BH030017</strain>
    </source>
</reference>
<dbReference type="EMBL" id="QOCW01000024">
    <property type="protein sequence ID" value="RBW68193.1"/>
    <property type="molecule type" value="Genomic_DNA"/>
</dbReference>
<comment type="caution">
    <text evidence="1">The sequence shown here is derived from an EMBL/GenBank/DDBJ whole genome shotgun (WGS) entry which is preliminary data.</text>
</comment>
<dbReference type="Proteomes" id="UP000253314">
    <property type="component" value="Unassembled WGS sequence"/>
</dbReference>
<evidence type="ECO:0000313" key="1">
    <source>
        <dbReference type="EMBL" id="RBW68193.1"/>
    </source>
</evidence>
<dbReference type="Pfam" id="PF14152">
    <property type="entry name" value="YfhE"/>
    <property type="match status" value="1"/>
</dbReference>
<dbReference type="InterPro" id="IPR025437">
    <property type="entry name" value="YfhE-like"/>
</dbReference>
<dbReference type="OrthoDB" id="2973606at2"/>
<proteinExistence type="predicted"/>
<gene>
    <name evidence="1" type="ORF">DS031_18165</name>
</gene>
<protein>
    <submittedName>
        <fullName evidence="1">YfhE family protein</fullName>
    </submittedName>
</protein>
<keyword evidence="2" id="KW-1185">Reference proteome</keyword>
<dbReference type="RefSeq" id="WP_113807527.1">
    <property type="nucleotide sequence ID" value="NZ_QOCW01000024.1"/>
</dbReference>
<accession>A0A366XVL0</accession>
<sequence length="39" mass="4705">MDNKKKRATDSRKTLTKTQEVMYGHEFKVADRMFNQKRS</sequence>